<accession>A0A1R1LJ55</accession>
<dbReference type="OrthoDB" id="9780674at2"/>
<dbReference type="Pfam" id="PF06089">
    <property type="entry name" value="Asparaginase_II"/>
    <property type="match status" value="1"/>
</dbReference>
<dbReference type="STRING" id="554083.BKD30_02655"/>
<sequence length="334" mass="34635">MPQTFAADTAVELAVVERSGFIESRHVGAAVVVDAEGQVVLELGDVRAPIFPRSSLKPFQAIASMQAGVPLRGPQVALAAASHEGSFDHLDVVEGMLTAAGCAESDLQCPPDWPADAAAREWLVRNERGKTRLAMNCSGKHAAFLWACTEAGWDTETYLDPRHPFQQRVIKVIEEYTRESVTHVGVDGCGAPLAAVSLHGLARAFSSLAQAPGEVMADARAATVCTAMLDYPWAVQGHGAPNTVVMDELGVLAKGGAEGVIAMATPSGAAVALKMLDGAERATSLVALTLLAASGALDADRVTAVLPKVVRPVLGGGEPVGHVKLAAPVTALLD</sequence>
<dbReference type="RefSeq" id="WP_076701611.1">
    <property type="nucleotide sequence ID" value="NZ_MRDE01000016.1"/>
</dbReference>
<evidence type="ECO:0000313" key="2">
    <source>
        <dbReference type="Proteomes" id="UP000187085"/>
    </source>
</evidence>
<dbReference type="InterPro" id="IPR010349">
    <property type="entry name" value="Asparaginase_II"/>
</dbReference>
<dbReference type="PANTHER" id="PTHR42110">
    <property type="entry name" value="L-ASPARAGINASE, PUTATIVE (AFU_ORTHOLOGUE AFUA_3G11890)-RELATED"/>
    <property type="match status" value="1"/>
</dbReference>
<dbReference type="AlphaFoldDB" id="A0A1R1LJ55"/>
<organism evidence="1 2">
    <name type="scientific">Tersicoccus phoenicis</name>
    <dbReference type="NCBI Taxonomy" id="554083"/>
    <lineage>
        <taxon>Bacteria</taxon>
        <taxon>Bacillati</taxon>
        <taxon>Actinomycetota</taxon>
        <taxon>Actinomycetes</taxon>
        <taxon>Micrococcales</taxon>
        <taxon>Micrococcaceae</taxon>
        <taxon>Tersicoccus</taxon>
    </lineage>
</organism>
<dbReference type="Proteomes" id="UP000187085">
    <property type="component" value="Unassembled WGS sequence"/>
</dbReference>
<evidence type="ECO:0000313" key="1">
    <source>
        <dbReference type="EMBL" id="OMH27573.1"/>
    </source>
</evidence>
<dbReference type="EMBL" id="MRDE01000016">
    <property type="protein sequence ID" value="OMH27573.1"/>
    <property type="molecule type" value="Genomic_DNA"/>
</dbReference>
<protein>
    <submittedName>
        <fullName evidence="1">Asparaginase</fullName>
    </submittedName>
</protein>
<reference evidence="1 2" key="1">
    <citation type="submission" date="2016-12" db="EMBL/GenBank/DDBJ databases">
        <title>Draft genome of Tersicoccus phoenicis 1P05MA.</title>
        <authorList>
            <person name="Nakajima Y."/>
            <person name="Yoshizawa S."/>
            <person name="Nakamura K."/>
            <person name="Ogura Y."/>
            <person name="Hayashi T."/>
            <person name="Kogure K."/>
        </authorList>
    </citation>
    <scope>NUCLEOTIDE SEQUENCE [LARGE SCALE GENOMIC DNA]</scope>
    <source>
        <strain evidence="1 2">1p05MA</strain>
    </source>
</reference>
<name>A0A1R1LJ55_9MICC</name>
<dbReference type="PANTHER" id="PTHR42110:SF1">
    <property type="entry name" value="L-ASPARAGINASE, PUTATIVE (AFU_ORTHOLOGUE AFUA_3G11890)-RELATED"/>
    <property type="match status" value="1"/>
</dbReference>
<gene>
    <name evidence="1" type="ORF">BKD30_02655</name>
</gene>
<keyword evidence="2" id="KW-1185">Reference proteome</keyword>
<proteinExistence type="predicted"/>
<comment type="caution">
    <text evidence="1">The sequence shown here is derived from an EMBL/GenBank/DDBJ whole genome shotgun (WGS) entry which is preliminary data.</text>
</comment>